<name>A0AAW1WVT4_RUBAR</name>
<protein>
    <submittedName>
        <fullName evidence="2">Uncharacterized protein</fullName>
    </submittedName>
</protein>
<evidence type="ECO:0000313" key="3">
    <source>
        <dbReference type="Proteomes" id="UP001457282"/>
    </source>
</evidence>
<reference evidence="2 3" key="1">
    <citation type="journal article" date="2023" name="G3 (Bethesda)">
        <title>A chromosome-length genome assembly and annotation of blackberry (Rubus argutus, cv. 'Hillquist').</title>
        <authorList>
            <person name="Bruna T."/>
            <person name="Aryal R."/>
            <person name="Dudchenko O."/>
            <person name="Sargent D.J."/>
            <person name="Mead D."/>
            <person name="Buti M."/>
            <person name="Cavallini A."/>
            <person name="Hytonen T."/>
            <person name="Andres J."/>
            <person name="Pham M."/>
            <person name="Weisz D."/>
            <person name="Mascagni F."/>
            <person name="Usai G."/>
            <person name="Natali L."/>
            <person name="Bassil N."/>
            <person name="Fernandez G.E."/>
            <person name="Lomsadze A."/>
            <person name="Armour M."/>
            <person name="Olukolu B."/>
            <person name="Poorten T."/>
            <person name="Britton C."/>
            <person name="Davik J."/>
            <person name="Ashrafi H."/>
            <person name="Aiden E.L."/>
            <person name="Borodovsky M."/>
            <person name="Worthington M."/>
        </authorList>
    </citation>
    <scope>NUCLEOTIDE SEQUENCE [LARGE SCALE GENOMIC DNA]</scope>
    <source>
        <strain evidence="2">PI 553951</strain>
    </source>
</reference>
<comment type="caution">
    <text evidence="2">The sequence shown here is derived from an EMBL/GenBank/DDBJ whole genome shotgun (WGS) entry which is preliminary data.</text>
</comment>
<dbReference type="EMBL" id="JBEDUW010000005">
    <property type="protein sequence ID" value="KAK9927778.1"/>
    <property type="molecule type" value="Genomic_DNA"/>
</dbReference>
<evidence type="ECO:0000313" key="2">
    <source>
        <dbReference type="EMBL" id="KAK9927778.1"/>
    </source>
</evidence>
<accession>A0AAW1WVT4</accession>
<organism evidence="2 3">
    <name type="scientific">Rubus argutus</name>
    <name type="common">Southern blackberry</name>
    <dbReference type="NCBI Taxonomy" id="59490"/>
    <lineage>
        <taxon>Eukaryota</taxon>
        <taxon>Viridiplantae</taxon>
        <taxon>Streptophyta</taxon>
        <taxon>Embryophyta</taxon>
        <taxon>Tracheophyta</taxon>
        <taxon>Spermatophyta</taxon>
        <taxon>Magnoliopsida</taxon>
        <taxon>eudicotyledons</taxon>
        <taxon>Gunneridae</taxon>
        <taxon>Pentapetalae</taxon>
        <taxon>rosids</taxon>
        <taxon>fabids</taxon>
        <taxon>Rosales</taxon>
        <taxon>Rosaceae</taxon>
        <taxon>Rosoideae</taxon>
        <taxon>Rosoideae incertae sedis</taxon>
        <taxon>Rubus</taxon>
    </lineage>
</organism>
<feature type="region of interest" description="Disordered" evidence="1">
    <location>
        <begin position="85"/>
        <end position="107"/>
    </location>
</feature>
<keyword evidence="3" id="KW-1185">Reference proteome</keyword>
<dbReference type="Proteomes" id="UP001457282">
    <property type="component" value="Unassembled WGS sequence"/>
</dbReference>
<sequence>MQFISQFNHKPHSKLISTMATFNSQLQLCNCTKPTVHSISAVTSITAAAQAAPSHSSNQASPTTTSTAQIKATLMADFNTQTMASSQPASFSLKPPTTAIKPHLTIP</sequence>
<proteinExistence type="predicted"/>
<evidence type="ECO:0000256" key="1">
    <source>
        <dbReference type="SAM" id="MobiDB-lite"/>
    </source>
</evidence>
<gene>
    <name evidence="2" type="ORF">M0R45_024945</name>
</gene>
<dbReference type="AlphaFoldDB" id="A0AAW1WVT4"/>